<dbReference type="InterPro" id="IPR000326">
    <property type="entry name" value="PAP2/HPO"/>
</dbReference>
<evidence type="ECO:0000313" key="4">
    <source>
        <dbReference type="Proteomes" id="UP001295684"/>
    </source>
</evidence>
<comment type="caution">
    <text evidence="3">The sequence shown here is derived from an EMBL/GenBank/DDBJ whole genome shotgun (WGS) entry which is preliminary data.</text>
</comment>
<organism evidence="3 4">
    <name type="scientific">Euplotes crassus</name>
    <dbReference type="NCBI Taxonomy" id="5936"/>
    <lineage>
        <taxon>Eukaryota</taxon>
        <taxon>Sar</taxon>
        <taxon>Alveolata</taxon>
        <taxon>Ciliophora</taxon>
        <taxon>Intramacronucleata</taxon>
        <taxon>Spirotrichea</taxon>
        <taxon>Hypotrichia</taxon>
        <taxon>Euplotida</taxon>
        <taxon>Euplotidae</taxon>
        <taxon>Moneuplotes</taxon>
    </lineage>
</organism>
<feature type="transmembrane region" description="Helical" evidence="1">
    <location>
        <begin position="64"/>
        <end position="81"/>
    </location>
</feature>
<dbReference type="SMART" id="SM00014">
    <property type="entry name" value="acidPPc"/>
    <property type="match status" value="1"/>
</dbReference>
<reference evidence="3" key="1">
    <citation type="submission" date="2023-07" db="EMBL/GenBank/DDBJ databases">
        <authorList>
            <consortium name="AG Swart"/>
            <person name="Singh M."/>
            <person name="Singh A."/>
            <person name="Seah K."/>
            <person name="Emmerich C."/>
        </authorList>
    </citation>
    <scope>NUCLEOTIDE SEQUENCE</scope>
    <source>
        <strain evidence="3">DP1</strain>
    </source>
</reference>
<evidence type="ECO:0000256" key="1">
    <source>
        <dbReference type="SAM" id="Phobius"/>
    </source>
</evidence>
<dbReference type="GO" id="GO:0042392">
    <property type="term" value="F:sphingosine-1-phosphate phosphatase activity"/>
    <property type="evidence" value="ECO:0007669"/>
    <property type="project" value="TreeGrafter"/>
</dbReference>
<dbReference type="Pfam" id="PF01569">
    <property type="entry name" value="PAP2"/>
    <property type="match status" value="1"/>
</dbReference>
<dbReference type="Gene3D" id="1.20.144.10">
    <property type="entry name" value="Phosphatidic acid phosphatase type 2/haloperoxidase"/>
    <property type="match status" value="1"/>
</dbReference>
<dbReference type="PANTHER" id="PTHR14969:SF13">
    <property type="entry name" value="AT30094P"/>
    <property type="match status" value="1"/>
</dbReference>
<sequence length="210" mass="23312">MSTACDVCPEFFKRFSACPTVPFSDMSERPAEFMISLFMAVLSSTQVFDIILMVYLAGTKSNRIHVLIAYLTPVIITSQVLKPYFQDPRPALSCIHGYGMPSGHSTAAGAVFVTAITLYLQKVISSFDLALLYGIMMPVQAYSRIYLHYHSEAQVLSGFSLGATVAMGLYLIFPLLPDQQELSQRVYLNEMQEHSSPMNVPNGRCESLMV</sequence>
<evidence type="ECO:0000313" key="3">
    <source>
        <dbReference type="EMBL" id="CAI2378930.1"/>
    </source>
</evidence>
<accession>A0AAD1XTS5</accession>
<proteinExistence type="predicted"/>
<evidence type="ECO:0000259" key="2">
    <source>
        <dbReference type="SMART" id="SM00014"/>
    </source>
</evidence>
<dbReference type="EMBL" id="CAMPGE010020714">
    <property type="protein sequence ID" value="CAI2378930.1"/>
    <property type="molecule type" value="Genomic_DNA"/>
</dbReference>
<dbReference type="SUPFAM" id="SSF48317">
    <property type="entry name" value="Acid phosphatase/Vanadium-dependent haloperoxidase"/>
    <property type="match status" value="1"/>
</dbReference>
<dbReference type="PANTHER" id="PTHR14969">
    <property type="entry name" value="SPHINGOSINE-1-PHOSPHATE PHOSPHOHYDROLASE"/>
    <property type="match status" value="1"/>
</dbReference>
<keyword evidence="1" id="KW-0812">Transmembrane</keyword>
<dbReference type="Proteomes" id="UP001295684">
    <property type="component" value="Unassembled WGS sequence"/>
</dbReference>
<name>A0AAD1XTS5_EUPCR</name>
<dbReference type="AlphaFoldDB" id="A0AAD1XTS5"/>
<feature type="domain" description="Phosphatidic acid phosphatase type 2/haloperoxidase" evidence="2">
    <location>
        <begin position="62"/>
        <end position="170"/>
    </location>
</feature>
<feature type="transmembrane region" description="Helical" evidence="1">
    <location>
        <begin position="33"/>
        <end position="57"/>
    </location>
</feature>
<keyword evidence="1" id="KW-0472">Membrane</keyword>
<protein>
    <recommendedName>
        <fullName evidence="2">Phosphatidic acid phosphatase type 2/haloperoxidase domain-containing protein</fullName>
    </recommendedName>
</protein>
<dbReference type="InterPro" id="IPR036938">
    <property type="entry name" value="PAP2/HPO_sf"/>
</dbReference>
<keyword evidence="1" id="KW-1133">Transmembrane helix</keyword>
<feature type="transmembrane region" description="Helical" evidence="1">
    <location>
        <begin position="153"/>
        <end position="176"/>
    </location>
</feature>
<keyword evidence="4" id="KW-1185">Reference proteome</keyword>
<gene>
    <name evidence="3" type="ORF">ECRASSUSDP1_LOCUS20330</name>
</gene>